<dbReference type="AlphaFoldDB" id="A0A932GNF9"/>
<dbReference type="InterPro" id="IPR037401">
    <property type="entry name" value="SnoaL-like"/>
</dbReference>
<evidence type="ECO:0000259" key="1">
    <source>
        <dbReference type="Pfam" id="PF13474"/>
    </source>
</evidence>
<comment type="caution">
    <text evidence="2">The sequence shown here is derived from an EMBL/GenBank/DDBJ whole genome shotgun (WGS) entry which is preliminary data.</text>
</comment>
<evidence type="ECO:0000313" key="3">
    <source>
        <dbReference type="Proteomes" id="UP000741360"/>
    </source>
</evidence>
<protein>
    <submittedName>
        <fullName evidence="2">Nuclear transport factor 2 family protein</fullName>
    </submittedName>
</protein>
<accession>A0A932GNF9</accession>
<dbReference type="Gene3D" id="3.10.450.50">
    <property type="match status" value="1"/>
</dbReference>
<dbReference type="InterPro" id="IPR032710">
    <property type="entry name" value="NTF2-like_dom_sf"/>
</dbReference>
<evidence type="ECO:0000313" key="2">
    <source>
        <dbReference type="EMBL" id="MBI3014060.1"/>
    </source>
</evidence>
<sequence>MTSEERVREANRQFYRAFESLDLEIMEKIWIKDGRAQCIHPGWPLMNGWSEVRESWSRIFANTQFIKFTIEEVHITLQGDWAWVICLENLLTLSGGGLTESKVLTTNIFIEEEGVWYLVHHHGSPLFLWGPPEQPEEVQ</sequence>
<dbReference type="Pfam" id="PF13474">
    <property type="entry name" value="SnoaL_3"/>
    <property type="match status" value="1"/>
</dbReference>
<dbReference type="Proteomes" id="UP000741360">
    <property type="component" value="Unassembled WGS sequence"/>
</dbReference>
<dbReference type="PANTHER" id="PTHR34957">
    <property type="entry name" value="NUCLEAR TRANSPORT FACTOR 2 (NTF2) FAMILY PROTEIN"/>
    <property type="match status" value="1"/>
</dbReference>
<feature type="domain" description="SnoaL-like" evidence="1">
    <location>
        <begin position="7"/>
        <end position="126"/>
    </location>
</feature>
<name>A0A932GNF9_UNCTE</name>
<organism evidence="2 3">
    <name type="scientific">Tectimicrobiota bacterium</name>
    <dbReference type="NCBI Taxonomy" id="2528274"/>
    <lineage>
        <taxon>Bacteria</taxon>
        <taxon>Pseudomonadati</taxon>
        <taxon>Nitrospinota/Tectimicrobiota group</taxon>
        <taxon>Candidatus Tectimicrobiota</taxon>
    </lineage>
</organism>
<reference evidence="2" key="1">
    <citation type="submission" date="2020-07" db="EMBL/GenBank/DDBJ databases">
        <title>Huge and variable diversity of episymbiotic CPR bacteria and DPANN archaea in groundwater ecosystems.</title>
        <authorList>
            <person name="He C.Y."/>
            <person name="Keren R."/>
            <person name="Whittaker M."/>
            <person name="Farag I.F."/>
            <person name="Doudna J."/>
            <person name="Cate J.H.D."/>
            <person name="Banfield J.F."/>
        </authorList>
    </citation>
    <scope>NUCLEOTIDE SEQUENCE</scope>
    <source>
        <strain evidence="2">NC_groundwater_717_Ag_S-0.2um_59_8</strain>
    </source>
</reference>
<proteinExistence type="predicted"/>
<dbReference type="SUPFAM" id="SSF54427">
    <property type="entry name" value="NTF2-like"/>
    <property type="match status" value="1"/>
</dbReference>
<gene>
    <name evidence="2" type="ORF">HYY65_03110</name>
</gene>
<dbReference type="EMBL" id="JACPSX010000052">
    <property type="protein sequence ID" value="MBI3014060.1"/>
    <property type="molecule type" value="Genomic_DNA"/>
</dbReference>
<dbReference type="PANTHER" id="PTHR34957:SF1">
    <property type="entry name" value="NUCLEAR TRANSPORT FACTOR 2 (NTF2) FAMILY PROTEIN"/>
    <property type="match status" value="1"/>
</dbReference>